<dbReference type="GO" id="GO:0045292">
    <property type="term" value="P:mRNA cis splicing, via spliceosome"/>
    <property type="evidence" value="ECO:0007669"/>
    <property type="project" value="TreeGrafter"/>
</dbReference>
<evidence type="ECO:0000313" key="8">
    <source>
        <dbReference type="Proteomes" id="UP000708148"/>
    </source>
</evidence>
<dbReference type="PANTHER" id="PTHR21737:SF4">
    <property type="entry name" value="SPLICING FACTOR CACTIN"/>
    <property type="match status" value="1"/>
</dbReference>
<gene>
    <name evidence="7" type="ORF">OSTQU699_LOCUS5532</name>
</gene>
<organism evidence="7 8">
    <name type="scientific">Ostreobium quekettii</name>
    <dbReference type="NCBI Taxonomy" id="121088"/>
    <lineage>
        <taxon>Eukaryota</taxon>
        <taxon>Viridiplantae</taxon>
        <taxon>Chlorophyta</taxon>
        <taxon>core chlorophytes</taxon>
        <taxon>Ulvophyceae</taxon>
        <taxon>TCBD clade</taxon>
        <taxon>Bryopsidales</taxon>
        <taxon>Ostreobineae</taxon>
        <taxon>Ostreobiaceae</taxon>
        <taxon>Ostreobium</taxon>
    </lineage>
</organism>
<feature type="domain" description="Splicing factor Cactin C-terminal" evidence="5">
    <location>
        <begin position="555"/>
        <end position="681"/>
    </location>
</feature>
<dbReference type="OrthoDB" id="265955at2759"/>
<evidence type="ECO:0000256" key="1">
    <source>
        <dbReference type="ARBA" id="ARBA00006895"/>
    </source>
</evidence>
<feature type="compositionally biased region" description="Basic and acidic residues" evidence="4">
    <location>
        <begin position="16"/>
        <end position="37"/>
    </location>
</feature>
<evidence type="ECO:0000256" key="3">
    <source>
        <dbReference type="SAM" id="Coils"/>
    </source>
</evidence>
<protein>
    <recommendedName>
        <fullName evidence="2">Splicing factor Cactin</fullName>
    </recommendedName>
</protein>
<evidence type="ECO:0000259" key="6">
    <source>
        <dbReference type="Pfam" id="PF10312"/>
    </source>
</evidence>
<dbReference type="GO" id="GO:0005681">
    <property type="term" value="C:spliceosomal complex"/>
    <property type="evidence" value="ECO:0007669"/>
    <property type="project" value="TreeGrafter"/>
</dbReference>
<evidence type="ECO:0000256" key="4">
    <source>
        <dbReference type="SAM" id="MobiDB-lite"/>
    </source>
</evidence>
<evidence type="ECO:0000313" key="7">
    <source>
        <dbReference type="EMBL" id="CAD7700173.1"/>
    </source>
</evidence>
<dbReference type="PANTHER" id="PTHR21737">
    <property type="entry name" value="POLYGLUTAMINE BINDING PROTEIN 1/MARVEL MEMBRANE-ASSOCIATING DOMAIN CONTAINING 3"/>
    <property type="match status" value="1"/>
</dbReference>
<feature type="compositionally biased region" description="Basic residues" evidence="4">
    <location>
        <begin position="38"/>
        <end position="49"/>
    </location>
</feature>
<dbReference type="AlphaFoldDB" id="A0A8S1J9G6"/>
<dbReference type="SMART" id="SM01050">
    <property type="entry name" value="CactinC_cactus"/>
    <property type="match status" value="1"/>
</dbReference>
<reference evidence="7" key="1">
    <citation type="submission" date="2020-12" db="EMBL/GenBank/DDBJ databases">
        <authorList>
            <person name="Iha C."/>
        </authorList>
    </citation>
    <scope>NUCLEOTIDE SEQUENCE</scope>
</reference>
<dbReference type="GO" id="GO:0005737">
    <property type="term" value="C:cytoplasm"/>
    <property type="evidence" value="ECO:0007669"/>
    <property type="project" value="TreeGrafter"/>
</dbReference>
<dbReference type="Pfam" id="PF09732">
    <property type="entry name" value="CactinC_cactus"/>
    <property type="match status" value="1"/>
</dbReference>
<feature type="coiled-coil region" evidence="3">
    <location>
        <begin position="105"/>
        <end position="132"/>
    </location>
</feature>
<accession>A0A8S1J9G6</accession>
<proteinExistence type="inferred from homology"/>
<evidence type="ECO:0000259" key="5">
    <source>
        <dbReference type="Pfam" id="PF09732"/>
    </source>
</evidence>
<feature type="compositionally biased region" description="Basic residues" evidence="4">
    <location>
        <begin position="1"/>
        <end position="15"/>
    </location>
</feature>
<keyword evidence="3" id="KW-0175">Coiled coil</keyword>
<dbReference type="Pfam" id="PF10312">
    <property type="entry name" value="Cactin_mid"/>
    <property type="match status" value="1"/>
</dbReference>
<comment type="caution">
    <text evidence="7">The sequence shown here is derived from an EMBL/GenBank/DDBJ whole genome shotgun (WGS) entry which is preliminary data.</text>
</comment>
<sequence>MGKKDRRHKSHKRSRRDSDSDSDGRGSGKRPRTEKLVKKVTRHLKKHKTNVPGYSNEDNMFNDPNLTEGFVWKKKIEKQINEGVPLSNLSAKVERIRHNERLKEIDKVKKAREEREAELARQQEELSLVERARYAAEATEAAAKEEEFLFQQAMMSCRMRVRSGRMEPIDFVARNLDPELAMAANLANEPPYLILNRLNLEEMEKLMDNIKQFKEMDQHDSVHEEFWAAMHEVATHELTVATQQDMMDRAKLKGEVHEGALKAEELHVESEVQSMMAGKSYSELCDLEQELLKMVEGGEGGDPEYWEHVLSHLKVHKARAKLRSLQQTLIEQHMTKLAEMVKSQQEEEVKEADEAEPHIIPGTSAATNEDLETMEAEAQDPVASRWGAYVASTSTAAPDAGEQLVFADDGRYSPEPVDPGSIMGEEVVPEEEDRKILRMLREQVRLMYSDHFRQAAEAAAAAASQMSASDSAYQAMILDPSRHPSGVHPMLRHITEAAPHGDDPLAFRSGIAPPVEDEDPAMQRLRAEAMRRMGEDRGDQPFGGEVRLESRVYWWHEKYRPRKPKYFNRVHTGYEWNKYNQTHYDHDNPPPKVVQGYKFNIFYPDLMDKSLAPTYTLEKDTQSKDGSTCLLRFKAGPPYEDIAFRIVNKDWEYSHKKGFKCTFERGILHLYFNFKRQRYRR</sequence>
<dbReference type="EMBL" id="CAJHUC010001192">
    <property type="protein sequence ID" value="CAD7700173.1"/>
    <property type="molecule type" value="Genomic_DNA"/>
</dbReference>
<feature type="domain" description="Splicing factor cactin central" evidence="6">
    <location>
        <begin position="132"/>
        <end position="325"/>
    </location>
</feature>
<evidence type="ECO:0000256" key="2">
    <source>
        <dbReference type="ARBA" id="ARBA00034534"/>
    </source>
</evidence>
<dbReference type="Proteomes" id="UP000708148">
    <property type="component" value="Unassembled WGS sequence"/>
</dbReference>
<comment type="similarity">
    <text evidence="1">Belongs to the CACTIN family.</text>
</comment>
<keyword evidence="8" id="KW-1185">Reference proteome</keyword>
<feature type="region of interest" description="Disordered" evidence="4">
    <location>
        <begin position="1"/>
        <end position="60"/>
    </location>
</feature>
<name>A0A8S1J9G6_9CHLO</name>
<dbReference type="InterPro" id="IPR018816">
    <property type="entry name" value="Cactin_central"/>
</dbReference>
<dbReference type="InterPro" id="IPR019134">
    <property type="entry name" value="Cactin_C"/>
</dbReference>